<evidence type="ECO:0000313" key="2">
    <source>
        <dbReference type="Proteomes" id="UP000064967"/>
    </source>
</evidence>
<dbReference type="EMBL" id="CP012333">
    <property type="protein sequence ID" value="AKV01975.1"/>
    <property type="molecule type" value="Genomic_DNA"/>
</dbReference>
<dbReference type="AlphaFoldDB" id="A0A0K1Q971"/>
<name>A0A0K1Q971_9BACT</name>
<keyword evidence="2" id="KW-1185">Reference proteome</keyword>
<gene>
    <name evidence="1" type="ORF">AKJ09_08638</name>
</gene>
<proteinExistence type="predicted"/>
<dbReference type="Proteomes" id="UP000064967">
    <property type="component" value="Chromosome"/>
</dbReference>
<accession>A0A0K1Q971</accession>
<reference evidence="1 2" key="1">
    <citation type="submission" date="2015-08" db="EMBL/GenBank/DDBJ databases">
        <authorList>
            <person name="Babu N.S."/>
            <person name="Beckwith C.J."/>
            <person name="Beseler K.G."/>
            <person name="Brison A."/>
            <person name="Carone J.V."/>
            <person name="Caskin T.P."/>
            <person name="Diamond M."/>
            <person name="Durham M.E."/>
            <person name="Foxe J.M."/>
            <person name="Go M."/>
            <person name="Henderson B.A."/>
            <person name="Jones I.B."/>
            <person name="McGettigan J.A."/>
            <person name="Micheletti S.J."/>
            <person name="Nasrallah M.E."/>
            <person name="Ortiz D."/>
            <person name="Piller C.R."/>
            <person name="Privatt S.R."/>
            <person name="Schneider S.L."/>
            <person name="Sharp S."/>
            <person name="Smith T.C."/>
            <person name="Stanton J.D."/>
            <person name="Ullery H.E."/>
            <person name="Wilson R.J."/>
            <person name="Serrano M.G."/>
            <person name="Buck G."/>
            <person name="Lee V."/>
            <person name="Wang Y."/>
            <person name="Carvalho R."/>
            <person name="Voegtly L."/>
            <person name="Shi R."/>
            <person name="Duckworth R."/>
            <person name="Johnson A."/>
            <person name="Loviza R."/>
            <person name="Walstead R."/>
            <person name="Shah Z."/>
            <person name="Kiflezghi M."/>
            <person name="Wade K."/>
            <person name="Ball S.L."/>
            <person name="Bradley K.W."/>
            <person name="Asai D.J."/>
            <person name="Bowman C.A."/>
            <person name="Russell D.A."/>
            <person name="Pope W.H."/>
            <person name="Jacobs-Sera D."/>
            <person name="Hendrix R.W."/>
            <person name="Hatfull G.F."/>
        </authorList>
    </citation>
    <scope>NUCLEOTIDE SEQUENCE [LARGE SCALE GENOMIC DNA]</scope>
    <source>
        <strain evidence="1 2">DSM 27648</strain>
    </source>
</reference>
<evidence type="ECO:0000313" key="1">
    <source>
        <dbReference type="EMBL" id="AKV01975.1"/>
    </source>
</evidence>
<protein>
    <submittedName>
        <fullName evidence="1">Uncharacterized protein</fullName>
    </submittedName>
</protein>
<sequence length="94" mass="10423">MTGDDYERLGDAAEAYVVFLGNEAFMRLEPIVSGLHCCAALRIDPVDGSFGCVVYERRPTVCRELERAGPACDGERWTKGERPKRTLAVLRTTS</sequence>
<dbReference type="KEGG" id="llu:AKJ09_08638"/>
<organism evidence="1 2">
    <name type="scientific">Labilithrix luteola</name>
    <dbReference type="NCBI Taxonomy" id="1391654"/>
    <lineage>
        <taxon>Bacteria</taxon>
        <taxon>Pseudomonadati</taxon>
        <taxon>Myxococcota</taxon>
        <taxon>Polyangia</taxon>
        <taxon>Polyangiales</taxon>
        <taxon>Labilitrichaceae</taxon>
        <taxon>Labilithrix</taxon>
    </lineage>
</organism>